<dbReference type="RefSeq" id="WP_142535086.1">
    <property type="nucleotide sequence ID" value="NZ_SGJB01000001.1"/>
</dbReference>
<protein>
    <submittedName>
        <fullName evidence="1">Uncharacterized protein</fullName>
    </submittedName>
</protein>
<keyword evidence="2" id="KW-1185">Reference proteome</keyword>
<sequence>MPIVDEVVNTIKKQIAKMLLGKKYSDYYDMDVVYEPDEEIFLITLKRLVFENKINEAEEYLFDRAENNPSENLKYIAIEFYTMVAEKSDKELEEAGFERIEINTGIMDIREVLDIE</sequence>
<evidence type="ECO:0000313" key="1">
    <source>
        <dbReference type="EMBL" id="TQQ85859.1"/>
    </source>
</evidence>
<dbReference type="Pfam" id="PF20092">
    <property type="entry name" value="DUF6483"/>
    <property type="match status" value="1"/>
</dbReference>
<dbReference type="OrthoDB" id="1752428at2"/>
<gene>
    <name evidence="1" type="ORF">EXD82_01200</name>
</gene>
<evidence type="ECO:0000313" key="2">
    <source>
        <dbReference type="Proteomes" id="UP000317863"/>
    </source>
</evidence>
<dbReference type="InterPro" id="IPR045507">
    <property type="entry name" value="DUF6483"/>
</dbReference>
<organism evidence="1 2">
    <name type="scientific">Peptacetobacter hominis</name>
    <dbReference type="NCBI Taxonomy" id="2743610"/>
    <lineage>
        <taxon>Bacteria</taxon>
        <taxon>Bacillati</taxon>
        <taxon>Bacillota</taxon>
        <taxon>Clostridia</taxon>
        <taxon>Peptostreptococcales</taxon>
        <taxon>Peptostreptococcaceae</taxon>
        <taxon>Peptacetobacter</taxon>
    </lineage>
</organism>
<dbReference type="AlphaFoldDB" id="A0A544QYQ4"/>
<name>A0A544QYQ4_9FIRM</name>
<proteinExistence type="predicted"/>
<accession>A0A544QYQ4</accession>
<reference evidence="1 2" key="1">
    <citation type="submission" date="2019-02" db="EMBL/GenBank/DDBJ databases">
        <title>Peptostreptococcaceae bacterium ZHW00191 nov., a new bacterium isolated from the human gut.</title>
        <authorList>
            <person name="Zhou H.-W."/>
            <person name="Chen X.-J."/>
        </authorList>
    </citation>
    <scope>NUCLEOTIDE SEQUENCE [LARGE SCALE GENOMIC DNA]</scope>
    <source>
        <strain evidence="1 2">ZHW00191</strain>
    </source>
</reference>
<dbReference type="EMBL" id="SGJB01000001">
    <property type="protein sequence ID" value="TQQ85859.1"/>
    <property type="molecule type" value="Genomic_DNA"/>
</dbReference>
<comment type="caution">
    <text evidence="1">The sequence shown here is derived from an EMBL/GenBank/DDBJ whole genome shotgun (WGS) entry which is preliminary data.</text>
</comment>
<dbReference type="Proteomes" id="UP000317863">
    <property type="component" value="Unassembled WGS sequence"/>
</dbReference>